<dbReference type="EMBL" id="CCKQ01001487">
    <property type="protein sequence ID" value="CDW72609.1"/>
    <property type="molecule type" value="Genomic_DNA"/>
</dbReference>
<dbReference type="Proteomes" id="UP000039865">
    <property type="component" value="Unassembled WGS sequence"/>
</dbReference>
<protein>
    <submittedName>
        <fullName evidence="2">Uncharacterized protein</fullName>
    </submittedName>
</protein>
<dbReference type="FunCoup" id="A0A077ZSS4">
    <property type="interactions" value="5"/>
</dbReference>
<proteinExistence type="predicted"/>
<name>A0A077ZSS4_STYLE</name>
<accession>A0A077ZSS4</accession>
<dbReference type="InParanoid" id="A0A077ZSS4"/>
<organism evidence="2 3">
    <name type="scientific">Stylonychia lemnae</name>
    <name type="common">Ciliate</name>
    <dbReference type="NCBI Taxonomy" id="5949"/>
    <lineage>
        <taxon>Eukaryota</taxon>
        <taxon>Sar</taxon>
        <taxon>Alveolata</taxon>
        <taxon>Ciliophora</taxon>
        <taxon>Intramacronucleata</taxon>
        <taxon>Spirotrichea</taxon>
        <taxon>Stichotrichia</taxon>
        <taxon>Sporadotrichida</taxon>
        <taxon>Oxytrichidae</taxon>
        <taxon>Stylonychinae</taxon>
        <taxon>Stylonychia</taxon>
    </lineage>
</organism>
<sequence>MWTNDQYSKRQTSEKVLQQSQLVAKVSMPQRAVQNKLFNSNTDINSKYMTNEAKLRENDVKKQIRPTDFQLFSKLSLDQITQFVKDNHCLVNDAIQTLINSKSDYISLLREKKDQLQQFQENIRVQLVKMDYLISICKKAIKKRAQLNLKMKKSSNSCLALSQNDFLFSQYRELIEISIKDVFLMVELENKDLYINDTMHLFKMNRLFNVSCQRNKVLEYYSDNKENIHPIKREKQECRQFRAQHGFCNVLPKMLQQQIIPDQELINFDSILDIKFIMRNFMTNAVEDHKVDIIECSGDDNMTSSLQMSEWLIIQAYKSNCISY</sequence>
<dbReference type="AlphaFoldDB" id="A0A077ZSS4"/>
<keyword evidence="1" id="KW-0175">Coiled coil</keyword>
<evidence type="ECO:0000313" key="3">
    <source>
        <dbReference type="Proteomes" id="UP000039865"/>
    </source>
</evidence>
<keyword evidence="3" id="KW-1185">Reference proteome</keyword>
<evidence type="ECO:0000256" key="1">
    <source>
        <dbReference type="SAM" id="Coils"/>
    </source>
</evidence>
<reference evidence="2 3" key="1">
    <citation type="submission" date="2014-06" db="EMBL/GenBank/DDBJ databases">
        <authorList>
            <person name="Swart Estienne"/>
        </authorList>
    </citation>
    <scope>NUCLEOTIDE SEQUENCE [LARGE SCALE GENOMIC DNA]</scope>
    <source>
        <strain evidence="2 3">130c</strain>
    </source>
</reference>
<feature type="coiled-coil region" evidence="1">
    <location>
        <begin position="102"/>
        <end position="129"/>
    </location>
</feature>
<gene>
    <name evidence="2" type="primary">Contig18861.g20013</name>
    <name evidence="2" type="ORF">STYLEM_1572</name>
</gene>
<evidence type="ECO:0000313" key="2">
    <source>
        <dbReference type="EMBL" id="CDW72609.1"/>
    </source>
</evidence>